<dbReference type="InterPro" id="IPR034364">
    <property type="entry name" value="PABP_RRM1"/>
</dbReference>
<dbReference type="PROSITE" id="PS50102">
    <property type="entry name" value="RRM"/>
    <property type="match status" value="4"/>
</dbReference>
<feature type="domain" description="PABC" evidence="9">
    <location>
        <begin position="731"/>
        <end position="808"/>
    </location>
</feature>
<dbReference type="GO" id="GO:0003723">
    <property type="term" value="F:RNA binding"/>
    <property type="evidence" value="ECO:0007669"/>
    <property type="project" value="UniProtKB-UniRule"/>
</dbReference>
<feature type="compositionally biased region" description="Gly residues" evidence="7">
    <location>
        <begin position="528"/>
        <end position="546"/>
    </location>
</feature>
<dbReference type="FunFam" id="1.10.1900.10:FF:000004">
    <property type="entry name" value="Polyadenylate-binding protein"/>
    <property type="match status" value="1"/>
</dbReference>
<feature type="compositionally biased region" description="Basic and acidic residues" evidence="7">
    <location>
        <begin position="307"/>
        <end position="327"/>
    </location>
</feature>
<dbReference type="PANTHER" id="PTHR24012">
    <property type="entry name" value="RNA BINDING PROTEIN"/>
    <property type="match status" value="1"/>
</dbReference>
<proteinExistence type="inferred from homology"/>
<evidence type="ECO:0000259" key="9">
    <source>
        <dbReference type="PROSITE" id="PS51309"/>
    </source>
</evidence>
<feature type="region of interest" description="Disordered" evidence="7">
    <location>
        <begin position="637"/>
        <end position="732"/>
    </location>
</feature>
<evidence type="ECO:0000259" key="8">
    <source>
        <dbReference type="PROSITE" id="PS50102"/>
    </source>
</evidence>
<dbReference type="Gene3D" id="1.10.1900.10">
    <property type="entry name" value="c-terminal domain of poly(a) binding protein"/>
    <property type="match status" value="1"/>
</dbReference>
<evidence type="ECO:0000313" key="10">
    <source>
        <dbReference type="EMBL" id="KAL3758630.1"/>
    </source>
</evidence>
<dbReference type="AlphaFoldDB" id="A0ABD3M3K9"/>
<evidence type="ECO:0000256" key="1">
    <source>
        <dbReference type="ARBA" id="ARBA00004496"/>
    </source>
</evidence>
<feature type="compositionally biased region" description="Low complexity" evidence="7">
    <location>
        <begin position="43"/>
        <end position="59"/>
    </location>
</feature>
<comment type="caution">
    <text evidence="10">The sequence shown here is derived from an EMBL/GenBank/DDBJ whole genome shotgun (WGS) entry which is preliminary data.</text>
</comment>
<feature type="domain" description="RRM" evidence="8">
    <location>
        <begin position="76"/>
        <end position="154"/>
    </location>
</feature>
<organism evidence="10 11">
    <name type="scientific">Discostella pseudostelligera</name>
    <dbReference type="NCBI Taxonomy" id="259834"/>
    <lineage>
        <taxon>Eukaryota</taxon>
        <taxon>Sar</taxon>
        <taxon>Stramenopiles</taxon>
        <taxon>Ochrophyta</taxon>
        <taxon>Bacillariophyta</taxon>
        <taxon>Coscinodiscophyceae</taxon>
        <taxon>Thalassiosirophycidae</taxon>
        <taxon>Stephanodiscales</taxon>
        <taxon>Stephanodiscaceae</taxon>
        <taxon>Discostella</taxon>
    </lineage>
</organism>
<evidence type="ECO:0000313" key="11">
    <source>
        <dbReference type="Proteomes" id="UP001530293"/>
    </source>
</evidence>
<keyword evidence="5 6" id="KW-0694">RNA-binding</keyword>
<dbReference type="Pfam" id="PF00658">
    <property type="entry name" value="MLLE"/>
    <property type="match status" value="1"/>
</dbReference>
<keyword evidence="4" id="KW-0677">Repeat</keyword>
<dbReference type="InterPro" id="IPR002004">
    <property type="entry name" value="PABP_HYD_C"/>
</dbReference>
<comment type="subcellular location">
    <subcellularLocation>
        <location evidence="1">Cytoplasm</location>
    </subcellularLocation>
</comment>
<dbReference type="Gene3D" id="3.30.70.330">
    <property type="match status" value="4"/>
</dbReference>
<dbReference type="InterPro" id="IPR035979">
    <property type="entry name" value="RBD_domain_sf"/>
</dbReference>
<dbReference type="FunFam" id="3.30.70.330:FF:000385">
    <property type="entry name" value="Polyadenylate-binding protein"/>
    <property type="match status" value="1"/>
</dbReference>
<protein>
    <recommendedName>
        <fullName evidence="12">PABP</fullName>
    </recommendedName>
</protein>
<feature type="domain" description="RRM" evidence="8">
    <location>
        <begin position="253"/>
        <end position="409"/>
    </location>
</feature>
<evidence type="ECO:0000256" key="2">
    <source>
        <dbReference type="ARBA" id="ARBA00008557"/>
    </source>
</evidence>
<dbReference type="CDD" id="cd12378">
    <property type="entry name" value="RRM1_I_PABPs"/>
    <property type="match status" value="1"/>
</dbReference>
<sequence length="812" mass="85608">MSTAVKSNKAPPAAATTAPAEVAAAAPPAPAIAIVSPPPPPAAANSAMMMPNPAATNSAAPPPPNNSNNNNSFHSASLYVGDLLPEVTEGLLYEIFNAVGPVASIRVCRDAVTRRSLGYAYVNYHQVPDAERAFESMNFTDIKGKPCRIMWSQRDPSMRRSGVGNIFVKNLHESIDNKQLFDTFSLFGNILSCKVVTDRATGVSQGYGYVHYETAEAAKSAIEKLDGMLIDGKEVQVGAFLRRDTRPDATAFTNVFIKNIPFEWDEKKLESEFGKFGEIASVSISRGRRKRIVKKKVAASTTTSASAEKKEGDEEKNGGEKVEEKPAESSPEEQPANKEDEKPKEDSKAAAAAAEEESTEDESLGFGFINFVNHESAAEAVKEMNDKEYTVTEDGETFAKALYVGRAQKKSERERELRAQYESEKMDRIAKFQGVNLYVKNLDDSVNDDVLRNEFSSMGTITSAHVMRDAKTNVSRGFGFVCFSSPEDSTRAVNEMNGKIIAGKPIFVALAQRRDVRRAQLEAQHSQGRGGGGGVGQQGPGMGGAGGVGLGQPGMMRGPMGGPMVGGYGPGAMPMYMPRPGGPGGMQPSYPVGGMPQMMGGRGGYGGMQVPGQPVRPGGYPMQGYGMMPAQPGRGVLGVGGPQAGGRGGRGPPGAAGGRGGGPVPGPYGGRGGRGPTGMQQGQPPIKFNQQARNAGPGGMPPGGPQGSQLPSDGQQGGLPPGGGEPPIASNDQLTPAALASATPEVQKNMIGERLYPLIHQTQPELAGKITGMLLEMDNSELLHLLESPEALNAKIQEALQVLEAHNATEDK</sequence>
<evidence type="ECO:0000256" key="6">
    <source>
        <dbReference type="PROSITE-ProRule" id="PRU00176"/>
    </source>
</evidence>
<name>A0ABD3M3K9_9STRA</name>
<evidence type="ECO:0000256" key="3">
    <source>
        <dbReference type="ARBA" id="ARBA00022490"/>
    </source>
</evidence>
<evidence type="ECO:0000256" key="5">
    <source>
        <dbReference type="ARBA" id="ARBA00022884"/>
    </source>
</evidence>
<dbReference type="InterPro" id="IPR012677">
    <property type="entry name" value="Nucleotide-bd_a/b_plait_sf"/>
</dbReference>
<dbReference type="EMBL" id="JALLBG020000227">
    <property type="protein sequence ID" value="KAL3758630.1"/>
    <property type="molecule type" value="Genomic_DNA"/>
</dbReference>
<comment type="similarity">
    <text evidence="2">Belongs to the polyadenylate-binding protein type-1 family.</text>
</comment>
<keyword evidence="11" id="KW-1185">Reference proteome</keyword>
<dbReference type="Proteomes" id="UP001530293">
    <property type="component" value="Unassembled WGS sequence"/>
</dbReference>
<dbReference type="FunFam" id="3.30.70.330:FF:000091">
    <property type="entry name" value="Polyadenylate-binding protein"/>
    <property type="match status" value="1"/>
</dbReference>
<feature type="region of interest" description="Disordered" evidence="7">
    <location>
        <begin position="522"/>
        <end position="546"/>
    </location>
</feature>
<dbReference type="InterPro" id="IPR003954">
    <property type="entry name" value="RRM_euk-type"/>
</dbReference>
<dbReference type="SMART" id="SM00360">
    <property type="entry name" value="RRM"/>
    <property type="match status" value="4"/>
</dbReference>
<feature type="domain" description="RRM" evidence="8">
    <location>
        <begin position="164"/>
        <end position="237"/>
    </location>
</feature>
<dbReference type="Pfam" id="PF00076">
    <property type="entry name" value="RRM_1"/>
    <property type="match status" value="5"/>
</dbReference>
<feature type="compositionally biased region" description="Gly residues" evidence="7">
    <location>
        <begin position="637"/>
        <end position="676"/>
    </location>
</feature>
<dbReference type="GO" id="GO:0005737">
    <property type="term" value="C:cytoplasm"/>
    <property type="evidence" value="ECO:0007669"/>
    <property type="project" value="UniProtKB-SubCell"/>
</dbReference>
<dbReference type="SMART" id="SM00361">
    <property type="entry name" value="RRM_1"/>
    <property type="match status" value="2"/>
</dbReference>
<dbReference type="FunFam" id="3.30.70.330:FF:000003">
    <property type="entry name" value="Polyadenylate-binding protein"/>
    <property type="match status" value="1"/>
</dbReference>
<feature type="domain" description="RRM" evidence="8">
    <location>
        <begin position="435"/>
        <end position="513"/>
    </location>
</feature>
<evidence type="ECO:0000256" key="4">
    <source>
        <dbReference type="ARBA" id="ARBA00022737"/>
    </source>
</evidence>
<dbReference type="InterPro" id="IPR045305">
    <property type="entry name" value="RRM2_I_PABPs"/>
</dbReference>
<accession>A0ABD3M3K9</accession>
<keyword evidence="3" id="KW-0963">Cytoplasm</keyword>
<dbReference type="SMART" id="SM00517">
    <property type="entry name" value="PolyA"/>
    <property type="match status" value="1"/>
</dbReference>
<dbReference type="InterPro" id="IPR000504">
    <property type="entry name" value="RRM_dom"/>
</dbReference>
<dbReference type="InterPro" id="IPR036053">
    <property type="entry name" value="PABP-dom"/>
</dbReference>
<dbReference type="CDD" id="cd12381">
    <property type="entry name" value="RRM4_I_PABPs"/>
    <property type="match status" value="1"/>
</dbReference>
<feature type="region of interest" description="Disordered" evidence="7">
    <location>
        <begin position="42"/>
        <end position="70"/>
    </location>
</feature>
<gene>
    <name evidence="10" type="ORF">ACHAWU_005216</name>
</gene>
<dbReference type="PROSITE" id="PS51309">
    <property type="entry name" value="PABC"/>
    <property type="match status" value="1"/>
</dbReference>
<feature type="compositionally biased region" description="Basic and acidic residues" evidence="7">
    <location>
        <begin position="335"/>
        <end position="348"/>
    </location>
</feature>
<feature type="region of interest" description="Disordered" evidence="7">
    <location>
        <begin position="295"/>
        <end position="362"/>
    </location>
</feature>
<reference evidence="10 11" key="1">
    <citation type="submission" date="2024-10" db="EMBL/GenBank/DDBJ databases">
        <title>Updated reference genomes for cyclostephanoid diatoms.</title>
        <authorList>
            <person name="Roberts W.R."/>
            <person name="Alverson A.J."/>
        </authorList>
    </citation>
    <scope>NUCLEOTIDE SEQUENCE [LARGE SCALE GENOMIC DNA]</scope>
    <source>
        <strain evidence="10 11">AJA232-27</strain>
    </source>
</reference>
<dbReference type="SUPFAM" id="SSF63570">
    <property type="entry name" value="PABC (PABP) domain"/>
    <property type="match status" value="1"/>
</dbReference>
<evidence type="ECO:0000256" key="7">
    <source>
        <dbReference type="SAM" id="MobiDB-lite"/>
    </source>
</evidence>
<evidence type="ECO:0008006" key="12">
    <source>
        <dbReference type="Google" id="ProtNLM"/>
    </source>
</evidence>
<dbReference type="CDD" id="cd12379">
    <property type="entry name" value="RRM2_I_PABPs"/>
    <property type="match status" value="1"/>
</dbReference>
<dbReference type="SUPFAM" id="SSF54928">
    <property type="entry name" value="RNA-binding domain, RBD"/>
    <property type="match status" value="3"/>
</dbReference>